<evidence type="ECO:0000256" key="2">
    <source>
        <dbReference type="ARBA" id="ARBA00022741"/>
    </source>
</evidence>
<comment type="subcellular location">
    <subcellularLocation>
        <location evidence="6">Cytoplasm</location>
    </subcellularLocation>
    <text evidence="6">Membrane-associated.</text>
</comment>
<dbReference type="GO" id="GO:0000902">
    <property type="term" value="P:cell morphogenesis"/>
    <property type="evidence" value="ECO:0007669"/>
    <property type="project" value="InterPro"/>
</dbReference>
<keyword evidence="4 6" id="KW-0133">Cell shape</keyword>
<evidence type="ECO:0000256" key="4">
    <source>
        <dbReference type="ARBA" id="ARBA00022960"/>
    </source>
</evidence>
<evidence type="ECO:0000313" key="9">
    <source>
        <dbReference type="Proteomes" id="UP000034107"/>
    </source>
</evidence>
<evidence type="ECO:0000256" key="3">
    <source>
        <dbReference type="ARBA" id="ARBA00022840"/>
    </source>
</evidence>
<dbReference type="InterPro" id="IPR056546">
    <property type="entry name" value="MreB_MamK-like"/>
</dbReference>
<proteinExistence type="inferred from homology"/>
<dbReference type="GO" id="GO:0008360">
    <property type="term" value="P:regulation of cell shape"/>
    <property type="evidence" value="ECO:0007669"/>
    <property type="project" value="UniProtKB-UniRule"/>
</dbReference>
<comment type="function">
    <text evidence="6">Forms membrane-associated dynamic filaments that are essential for cell shape determination. Acts by regulating cell wall synthesis and cell elongation, and thus cell shape. A feedback loop between cell geometry and MreB localization may maintain elongated cell shape by targeting cell wall growth to regions of negative cell wall curvature.</text>
</comment>
<dbReference type="PATRIC" id="fig|1618732.3.peg.441"/>
<gene>
    <name evidence="6" type="primary">mreB</name>
    <name evidence="8" type="ORF">UX31_C0009G0013</name>
</gene>
<evidence type="ECO:0000256" key="5">
    <source>
        <dbReference type="ARBA" id="ARBA00023458"/>
    </source>
</evidence>
<evidence type="ECO:0000313" key="8">
    <source>
        <dbReference type="EMBL" id="KKU21935.1"/>
    </source>
</evidence>
<dbReference type="PANTHER" id="PTHR42749:SF1">
    <property type="entry name" value="CELL SHAPE-DETERMINING PROTEIN MREB"/>
    <property type="match status" value="1"/>
</dbReference>
<feature type="region of interest" description="Disordered" evidence="7">
    <location>
        <begin position="242"/>
        <end position="267"/>
    </location>
</feature>
<dbReference type="Proteomes" id="UP000034107">
    <property type="component" value="Unassembled WGS sequence"/>
</dbReference>
<feature type="binding site" evidence="6">
    <location>
        <begin position="25"/>
        <end position="27"/>
    </location>
    <ligand>
        <name>ATP</name>
        <dbReference type="ChEBI" id="CHEBI:30616"/>
    </ligand>
</feature>
<comment type="subunit">
    <text evidence="6">Forms polymers.</text>
</comment>
<reference evidence="8 9" key="1">
    <citation type="journal article" date="2015" name="Nature">
        <title>rRNA introns, odd ribosomes, and small enigmatic genomes across a large radiation of phyla.</title>
        <authorList>
            <person name="Brown C.T."/>
            <person name="Hug L.A."/>
            <person name="Thomas B.C."/>
            <person name="Sharon I."/>
            <person name="Castelle C.J."/>
            <person name="Singh A."/>
            <person name="Wilkins M.J."/>
            <person name="Williams K.H."/>
            <person name="Banfield J.F."/>
        </authorList>
    </citation>
    <scope>NUCLEOTIDE SEQUENCE [LARGE SCALE GENOMIC DNA]</scope>
</reference>
<dbReference type="Gene3D" id="3.30.420.40">
    <property type="match status" value="3"/>
</dbReference>
<keyword evidence="2 6" id="KW-0547">Nucleotide-binding</keyword>
<dbReference type="GO" id="GO:0005524">
    <property type="term" value="F:ATP binding"/>
    <property type="evidence" value="ECO:0007669"/>
    <property type="project" value="UniProtKB-KW"/>
</dbReference>
<keyword evidence="3 6" id="KW-0067">ATP-binding</keyword>
<comment type="similarity">
    <text evidence="5 6">Belongs to the FtsA/MreB family.</text>
</comment>
<evidence type="ECO:0000256" key="6">
    <source>
        <dbReference type="HAMAP-Rule" id="MF_02207"/>
    </source>
</evidence>
<accession>A0A0G1RLX3</accession>
<keyword evidence="1 6" id="KW-0963">Cytoplasm</keyword>
<name>A0A0G1RLX3_9BACT</name>
<feature type="binding site" evidence="6">
    <location>
        <begin position="221"/>
        <end position="224"/>
    </location>
    <ligand>
        <name>ATP</name>
        <dbReference type="ChEBI" id="CHEBI:30616"/>
    </ligand>
</feature>
<feature type="binding site" evidence="6">
    <location>
        <begin position="173"/>
        <end position="175"/>
    </location>
    <ligand>
        <name>ATP</name>
        <dbReference type="ChEBI" id="CHEBI:30616"/>
    </ligand>
</feature>
<dbReference type="HAMAP" id="MF_02207">
    <property type="entry name" value="MreB"/>
    <property type="match status" value="1"/>
</dbReference>
<dbReference type="InterPro" id="IPR043129">
    <property type="entry name" value="ATPase_NBD"/>
</dbReference>
<evidence type="ECO:0000256" key="1">
    <source>
        <dbReference type="ARBA" id="ARBA00022490"/>
    </source>
</evidence>
<dbReference type="NCBIfam" id="NF010539">
    <property type="entry name" value="PRK13927.1"/>
    <property type="match status" value="1"/>
</dbReference>
<dbReference type="CDD" id="cd10225">
    <property type="entry name" value="ASKHA_NBD_MreB-like"/>
    <property type="match status" value="1"/>
</dbReference>
<feature type="binding site" evidence="6">
    <location>
        <begin position="326"/>
        <end position="329"/>
    </location>
    <ligand>
        <name>ATP</name>
        <dbReference type="ChEBI" id="CHEBI:30616"/>
    </ligand>
</feature>
<comment type="caution">
    <text evidence="8">The sequence shown here is derived from an EMBL/GenBank/DDBJ whole genome shotgun (WGS) entry which is preliminary data.</text>
</comment>
<dbReference type="AlphaFoldDB" id="A0A0G1RLX3"/>
<dbReference type="PANTHER" id="PTHR42749">
    <property type="entry name" value="CELL SHAPE-DETERMINING PROTEIN MREB"/>
    <property type="match status" value="1"/>
</dbReference>
<protein>
    <recommendedName>
        <fullName evidence="6">Cell shape-determining protein MreB</fullName>
    </recommendedName>
</protein>
<dbReference type="Pfam" id="PF06723">
    <property type="entry name" value="MreB_Mbl"/>
    <property type="match status" value="1"/>
</dbReference>
<sequence>MLYFEPMFDSVWNLLSYEVGIDLGTANVLVLVKGKGIVIREPSVVARHKKTKQLLAIGAEAKKMLGKAPPTIEVIRPLKDGVIADFDATEVMLKYFINKVHESGRIIPKIPHPRVVIGIPSGVTEVERRAVQEAAFSAGARQAFLIEEPMAAAIGAGLPIAESTGTFIVDIGGGTTEIAVISLGGIVINRSIRVAGDEMDEAVTNFLRIKHSLLVGPTTAEDVKLSIGSAAIVTNSVNKNIKRQQEEGSSSETDETPPVINPHSVIRGRDLETGLPKSIKVSASEVREALAPIIQQIVTTIVDTLEETPPELISDILQKGIVMAGGGSLLPGMDKYVSEATKMPVWVADDPLTCVVRGCGRVLDDPKLLSRVRVVGGLK</sequence>
<evidence type="ECO:0000256" key="7">
    <source>
        <dbReference type="SAM" id="MobiDB-lite"/>
    </source>
</evidence>
<organism evidence="8 9">
    <name type="scientific">Candidatus Nomurabacteria bacterium GW2011_GWA1_46_11</name>
    <dbReference type="NCBI Taxonomy" id="1618732"/>
    <lineage>
        <taxon>Bacteria</taxon>
        <taxon>Candidatus Nomuraibacteriota</taxon>
    </lineage>
</organism>
<dbReference type="PRINTS" id="PR01652">
    <property type="entry name" value="SHAPEPROTEIN"/>
</dbReference>
<dbReference type="GO" id="GO:0005737">
    <property type="term" value="C:cytoplasm"/>
    <property type="evidence" value="ECO:0007669"/>
    <property type="project" value="UniProtKB-SubCell"/>
</dbReference>
<dbReference type="SUPFAM" id="SSF53067">
    <property type="entry name" value="Actin-like ATPase domain"/>
    <property type="match status" value="2"/>
</dbReference>
<dbReference type="InterPro" id="IPR004753">
    <property type="entry name" value="MreB"/>
</dbReference>
<dbReference type="EMBL" id="LCLS01000009">
    <property type="protein sequence ID" value="KKU21935.1"/>
    <property type="molecule type" value="Genomic_DNA"/>
</dbReference>